<feature type="domain" description="RNA polymerase sigma-70" evidence="6">
    <location>
        <begin position="46"/>
        <end position="59"/>
    </location>
</feature>
<keyword evidence="1 5" id="KW-0805">Transcription regulation</keyword>
<dbReference type="Pfam" id="PF04545">
    <property type="entry name" value="Sigma70_r4"/>
    <property type="match status" value="1"/>
</dbReference>
<dbReference type="SUPFAM" id="SSF88659">
    <property type="entry name" value="Sigma3 and sigma4 domains of RNA polymerase sigma factors"/>
    <property type="match status" value="2"/>
</dbReference>
<dbReference type="RefSeq" id="WP_183776503.1">
    <property type="nucleotide sequence ID" value="NZ_JACHFW010000021.1"/>
</dbReference>
<dbReference type="InterPro" id="IPR014284">
    <property type="entry name" value="RNA_pol_sigma-70_dom"/>
</dbReference>
<dbReference type="PIRSF" id="PIRSF000770">
    <property type="entry name" value="RNA_pol_sigma-SigE/K"/>
    <property type="match status" value="1"/>
</dbReference>
<reference evidence="8 9" key="1">
    <citation type="submission" date="2020-08" db="EMBL/GenBank/DDBJ databases">
        <title>Genomic Encyclopedia of Type Strains, Phase IV (KMG-IV): sequencing the most valuable type-strain genomes for metagenomic binning, comparative biology and taxonomic classification.</title>
        <authorList>
            <person name="Goeker M."/>
        </authorList>
    </citation>
    <scope>NUCLEOTIDE SEQUENCE [LARGE SCALE GENOMIC DNA]</scope>
    <source>
        <strain evidence="8 9">DSM 106146</strain>
    </source>
</reference>
<dbReference type="PRINTS" id="PR00046">
    <property type="entry name" value="SIGMA70FCT"/>
</dbReference>
<evidence type="ECO:0000256" key="1">
    <source>
        <dbReference type="ARBA" id="ARBA00023015"/>
    </source>
</evidence>
<dbReference type="InterPro" id="IPR014322">
    <property type="entry name" value="RNA_pol_sigma-B/F/G"/>
</dbReference>
<protein>
    <recommendedName>
        <fullName evidence="5">RNA polymerase sigma factor</fullName>
    </recommendedName>
</protein>
<dbReference type="CDD" id="cd06171">
    <property type="entry name" value="Sigma70_r4"/>
    <property type="match status" value="1"/>
</dbReference>
<keyword evidence="2 5" id="KW-0731">Sigma factor</keyword>
<dbReference type="InterPro" id="IPR013325">
    <property type="entry name" value="RNA_pol_sigma_r2"/>
</dbReference>
<dbReference type="GO" id="GO:0006352">
    <property type="term" value="P:DNA-templated transcription initiation"/>
    <property type="evidence" value="ECO:0007669"/>
    <property type="project" value="InterPro"/>
</dbReference>
<evidence type="ECO:0000256" key="5">
    <source>
        <dbReference type="RuleBase" id="RU362124"/>
    </source>
</evidence>
<proteinExistence type="inferred from homology"/>
<dbReference type="InterPro" id="IPR007624">
    <property type="entry name" value="RNA_pol_sigma70_r3"/>
</dbReference>
<dbReference type="PANTHER" id="PTHR30385:SF4">
    <property type="entry name" value="RNA POLYMERASE SIGMA-E FACTOR"/>
    <property type="match status" value="1"/>
</dbReference>
<accession>A0A7W8HEH5</accession>
<evidence type="ECO:0000259" key="6">
    <source>
        <dbReference type="PROSITE" id="PS00715"/>
    </source>
</evidence>
<evidence type="ECO:0000259" key="7">
    <source>
        <dbReference type="PROSITE" id="PS00716"/>
    </source>
</evidence>
<dbReference type="NCBIfam" id="TIGR02937">
    <property type="entry name" value="sigma70-ECF"/>
    <property type="match status" value="1"/>
</dbReference>
<evidence type="ECO:0000313" key="8">
    <source>
        <dbReference type="EMBL" id="MBB5266187.1"/>
    </source>
</evidence>
<comment type="caution">
    <text evidence="8">The sequence shown here is derived from an EMBL/GenBank/DDBJ whole genome shotgun (WGS) entry which is preliminary data.</text>
</comment>
<dbReference type="Gene3D" id="1.20.140.160">
    <property type="match status" value="1"/>
</dbReference>
<keyword evidence="3 5" id="KW-0238">DNA-binding</keyword>
<dbReference type="InterPro" id="IPR013324">
    <property type="entry name" value="RNA_pol_sigma_r3/r4-like"/>
</dbReference>
<dbReference type="Gene3D" id="1.20.120.1810">
    <property type="match status" value="1"/>
</dbReference>
<keyword evidence="9" id="KW-1185">Reference proteome</keyword>
<dbReference type="GO" id="GO:0016987">
    <property type="term" value="F:sigma factor activity"/>
    <property type="evidence" value="ECO:0007669"/>
    <property type="project" value="UniProtKB-KW"/>
</dbReference>
<keyword evidence="4 5" id="KW-0804">Transcription</keyword>
<dbReference type="PROSITE" id="PS00716">
    <property type="entry name" value="SIGMA70_2"/>
    <property type="match status" value="1"/>
</dbReference>
<dbReference type="EMBL" id="JACHFW010000021">
    <property type="protein sequence ID" value="MBB5266187.1"/>
    <property type="molecule type" value="Genomic_DNA"/>
</dbReference>
<evidence type="ECO:0000313" key="9">
    <source>
        <dbReference type="Proteomes" id="UP000543642"/>
    </source>
</evidence>
<dbReference type="InterPro" id="IPR000943">
    <property type="entry name" value="RNA_pol_sigma70"/>
</dbReference>
<evidence type="ECO:0000256" key="4">
    <source>
        <dbReference type="ARBA" id="ARBA00023163"/>
    </source>
</evidence>
<dbReference type="NCBIfam" id="NF004052">
    <property type="entry name" value="PRK05572.1"/>
    <property type="match status" value="1"/>
</dbReference>
<dbReference type="PROSITE" id="PS00715">
    <property type="entry name" value="SIGMA70_1"/>
    <property type="match status" value="1"/>
</dbReference>
<dbReference type="PANTHER" id="PTHR30385">
    <property type="entry name" value="SIGMA FACTOR F FLAGELLAR"/>
    <property type="match status" value="1"/>
</dbReference>
<evidence type="ECO:0000256" key="2">
    <source>
        <dbReference type="ARBA" id="ARBA00023082"/>
    </source>
</evidence>
<dbReference type="InterPro" id="IPR007627">
    <property type="entry name" value="RNA_pol_sigma70_r2"/>
</dbReference>
<feature type="domain" description="RNA polymerase sigma-70" evidence="7">
    <location>
        <begin position="207"/>
        <end position="233"/>
    </location>
</feature>
<dbReference type="Pfam" id="PF04542">
    <property type="entry name" value="Sigma70_r2"/>
    <property type="match status" value="1"/>
</dbReference>
<dbReference type="NCBIfam" id="TIGR02980">
    <property type="entry name" value="SigBFG"/>
    <property type="match status" value="1"/>
</dbReference>
<sequence length="238" mass="27322">MDRVIELLRRAQQGDKSARDALVEENVGLVWSIVRRFAGRGYEPEDLFQIGTIGLIKAIDYFNREYDVKFSTYAVPMITGEIKRFLRDDGMIKVSRTIKDHGVLVKKCIQTMTKSMGREPTPAQIAEETGLSIEDVVAAVEAGAQVESLHKVIYQGDGSSIELMDKLEDTRDENEHILNRFFVRDMLSDLSENEQKIIIWRYYEQKTQTQIARALGISQVQVSRMEKKILQGMRRKFS</sequence>
<gene>
    <name evidence="8" type="ORF">HNP82_003344</name>
</gene>
<organism evidence="8 9">
    <name type="scientific">Catenibacillus scindens</name>
    <dbReference type="NCBI Taxonomy" id="673271"/>
    <lineage>
        <taxon>Bacteria</taxon>
        <taxon>Bacillati</taxon>
        <taxon>Bacillota</taxon>
        <taxon>Clostridia</taxon>
        <taxon>Lachnospirales</taxon>
        <taxon>Lachnospiraceae</taxon>
        <taxon>Catenibacillus</taxon>
    </lineage>
</organism>
<evidence type="ECO:0000256" key="3">
    <source>
        <dbReference type="ARBA" id="ARBA00023125"/>
    </source>
</evidence>
<comment type="function">
    <text evidence="5">Sigma factors are initiation factors that promote the attachment of RNA polymerase to specific initiation sites and are then released.</text>
</comment>
<comment type="similarity">
    <text evidence="5">Belongs to the sigma-70 factor family.</text>
</comment>
<dbReference type="Proteomes" id="UP000543642">
    <property type="component" value="Unassembled WGS sequence"/>
</dbReference>
<name>A0A7W8HEH5_9FIRM</name>
<dbReference type="SUPFAM" id="SSF88946">
    <property type="entry name" value="Sigma2 domain of RNA polymerase sigma factors"/>
    <property type="match status" value="1"/>
</dbReference>
<dbReference type="GO" id="GO:0003677">
    <property type="term" value="F:DNA binding"/>
    <property type="evidence" value="ECO:0007669"/>
    <property type="project" value="UniProtKB-KW"/>
</dbReference>
<dbReference type="Pfam" id="PF04539">
    <property type="entry name" value="Sigma70_r3"/>
    <property type="match status" value="1"/>
</dbReference>
<dbReference type="InterPro" id="IPR007630">
    <property type="entry name" value="RNA_pol_sigma70_r4"/>
</dbReference>
<dbReference type="AlphaFoldDB" id="A0A7W8HEH5"/>